<dbReference type="VEuPathDB" id="TriTrypDB:TcIL3000_0_23470"/>
<evidence type="ECO:0000313" key="1">
    <source>
        <dbReference type="EMBL" id="CCD17533.1"/>
    </source>
</evidence>
<proteinExistence type="predicted"/>
<keyword evidence="2" id="KW-1185">Reference proteome</keyword>
<reference evidence="1 2" key="2">
    <citation type="journal article" date="2012" name="Proc. Natl. Acad. Sci. U.S.A.">
        <title>Antigenic diversity is generated by distinct evolutionary mechanisms in African trypanosome species.</title>
        <authorList>
            <person name="Jackson A.P."/>
            <person name="Berry A."/>
            <person name="Aslett M."/>
            <person name="Allison H.C."/>
            <person name="Burton P."/>
            <person name="Vavrova-Anderson J."/>
            <person name="Brown R."/>
            <person name="Browne H."/>
            <person name="Corton N."/>
            <person name="Hauser H."/>
            <person name="Gamble J."/>
            <person name="Gilderthorp R."/>
            <person name="Marcello L."/>
            <person name="McQuillan J."/>
            <person name="Otto T.D."/>
            <person name="Quail M.A."/>
            <person name="Sanders M.J."/>
            <person name="van Tonder A."/>
            <person name="Ginger M.L."/>
            <person name="Field M.C."/>
            <person name="Barry J.D."/>
            <person name="Hertz-Fowler C."/>
            <person name="Berriman M."/>
        </authorList>
    </citation>
    <scope>NUCLEOTIDE SEQUENCE [LARGE SCALE GENOMIC DNA]</scope>
    <source>
        <strain evidence="1 2">IL3000</strain>
    </source>
</reference>
<organism evidence="1 2">
    <name type="scientific">Trypanosoma congolense (strain IL3000)</name>
    <dbReference type="NCBI Taxonomy" id="1068625"/>
    <lineage>
        <taxon>Eukaryota</taxon>
        <taxon>Discoba</taxon>
        <taxon>Euglenozoa</taxon>
        <taxon>Kinetoplastea</taxon>
        <taxon>Metakinetoplastina</taxon>
        <taxon>Trypanosomatida</taxon>
        <taxon>Trypanosomatidae</taxon>
        <taxon>Trypanosoma</taxon>
        <taxon>Nannomonas</taxon>
    </lineage>
</organism>
<gene>
    <name evidence="1" type="ORF">TCIL3000_0_23470</name>
</gene>
<dbReference type="Proteomes" id="UP000000702">
    <property type="component" value="Unassembled WGS sequence"/>
</dbReference>
<accession>F9WJM7</accession>
<dbReference type="EMBL" id="CAEQ01002747">
    <property type="protein sequence ID" value="CCD17533.1"/>
    <property type="molecule type" value="Genomic_DNA"/>
</dbReference>
<reference evidence="2" key="1">
    <citation type="submission" date="2011-07" db="EMBL/GenBank/DDBJ databases">
        <title>Divergent evolution of antigenic variation in African trypanosomes.</title>
        <authorList>
            <person name="Jackson A.P."/>
            <person name="Berry A."/>
            <person name="Allison H.C."/>
            <person name="Burton P."/>
            <person name="Anderson J."/>
            <person name="Aslett M."/>
            <person name="Brown R."/>
            <person name="Corton N."/>
            <person name="Harris D."/>
            <person name="Hauser H."/>
            <person name="Gamble J."/>
            <person name="Gilderthorp R."/>
            <person name="McQuillan J."/>
            <person name="Quail M.A."/>
            <person name="Sanders M."/>
            <person name="Van Tonder A."/>
            <person name="Ginger M.L."/>
            <person name="Donelson J.E."/>
            <person name="Field M.C."/>
            <person name="Barry J.D."/>
            <person name="Berriman M."/>
            <person name="Hertz-Fowler C."/>
        </authorList>
    </citation>
    <scope>NUCLEOTIDE SEQUENCE [LARGE SCALE GENOMIC DNA]</scope>
    <source>
        <strain evidence="2">IL3000</strain>
    </source>
</reference>
<protein>
    <submittedName>
        <fullName evidence="1">WGS project CAEQ00000000 data, annotated contig 930</fullName>
    </submittedName>
</protein>
<evidence type="ECO:0000313" key="2">
    <source>
        <dbReference type="Proteomes" id="UP000000702"/>
    </source>
</evidence>
<sequence>MPKALDPYHAPLPCLIILVGGENVLRHRPRAPASLAGVPEDMHTHSVRSVQPSFVVYGHRSLRQIAQAVRVASPVVRGVLTLFHDILPKVVEQRVVASTPLKFPDHVPCFCPWCTLYNFLFQTVMVWRAHTQRLQIDFPQKHHQPGSSREDSCRNIRQACGVRMAFGKEADHRHLTFHFP</sequence>
<name>F9WJM7_TRYCI</name>
<dbReference type="AlphaFoldDB" id="F9WJM7"/>
<comment type="caution">
    <text evidence="1">The sequence shown here is derived from an EMBL/GenBank/DDBJ whole genome shotgun (WGS) entry which is preliminary data.</text>
</comment>